<evidence type="ECO:0000313" key="2">
    <source>
        <dbReference type="Proteomes" id="UP000253034"/>
    </source>
</evidence>
<proteinExistence type="predicted"/>
<dbReference type="Proteomes" id="UP000253034">
    <property type="component" value="Unassembled WGS sequence"/>
</dbReference>
<gene>
    <name evidence="1" type="ORF">DFR58_102265</name>
</gene>
<sequence>MSKCYKYAVKIEAGQVMRPDEFPPPSELVCIHVAKVLDQAALRDCVTRIITLIPGTGVMYPVFAFEGVTDFDIAEVRLVSRTDSLLKPRTKNLKLFVKLRYKILYSDGFNKLSVIDEAGFNITVNEIYCPSCLTQISSIKYPDEQVSSFSNEDGLLIKVEAIADAFNDAICVINGALALDVGVFFVIKCECIVQLLVPSYGYCPVPPEQSNITSQNCSTFNNKIKTPFPRQFFPVQKFNPLDVKLQSKNLKEEL</sequence>
<dbReference type="RefSeq" id="WP_114296301.1">
    <property type="nucleotide sequence ID" value="NZ_QPJT01000002.1"/>
</dbReference>
<organism evidence="1 2">
    <name type="scientific">Anaerobacterium chartisolvens</name>
    <dbReference type="NCBI Taxonomy" id="1297424"/>
    <lineage>
        <taxon>Bacteria</taxon>
        <taxon>Bacillati</taxon>
        <taxon>Bacillota</taxon>
        <taxon>Clostridia</taxon>
        <taxon>Eubacteriales</taxon>
        <taxon>Oscillospiraceae</taxon>
        <taxon>Anaerobacterium</taxon>
    </lineage>
</organism>
<evidence type="ECO:0000313" key="1">
    <source>
        <dbReference type="EMBL" id="RCX20192.1"/>
    </source>
</evidence>
<keyword evidence="2" id="KW-1185">Reference proteome</keyword>
<accession>A0A369BF94</accession>
<dbReference type="OrthoDB" id="1708226at2"/>
<name>A0A369BF94_9FIRM</name>
<reference evidence="1 2" key="1">
    <citation type="submission" date="2018-07" db="EMBL/GenBank/DDBJ databases">
        <title>Genomic Encyclopedia of Type Strains, Phase IV (KMG-IV): sequencing the most valuable type-strain genomes for metagenomic binning, comparative biology and taxonomic classification.</title>
        <authorList>
            <person name="Goeker M."/>
        </authorList>
    </citation>
    <scope>NUCLEOTIDE SEQUENCE [LARGE SCALE GENOMIC DNA]</scope>
    <source>
        <strain evidence="1 2">DSM 27016</strain>
    </source>
</reference>
<dbReference type="AlphaFoldDB" id="A0A369BF94"/>
<protein>
    <submittedName>
        <fullName evidence="1">Uncharacterized protein</fullName>
    </submittedName>
</protein>
<dbReference type="EMBL" id="QPJT01000002">
    <property type="protein sequence ID" value="RCX20192.1"/>
    <property type="molecule type" value="Genomic_DNA"/>
</dbReference>
<comment type="caution">
    <text evidence="1">The sequence shown here is derived from an EMBL/GenBank/DDBJ whole genome shotgun (WGS) entry which is preliminary data.</text>
</comment>